<organism evidence="2 3">
    <name type="scientific">Xylanibacter ruminicola</name>
    <name type="common">Prevotella ruminicola</name>
    <dbReference type="NCBI Taxonomy" id="839"/>
    <lineage>
        <taxon>Bacteria</taxon>
        <taxon>Pseudomonadati</taxon>
        <taxon>Bacteroidota</taxon>
        <taxon>Bacteroidia</taxon>
        <taxon>Bacteroidales</taxon>
        <taxon>Prevotellaceae</taxon>
        <taxon>Xylanibacter</taxon>
    </lineage>
</organism>
<feature type="signal peptide" evidence="1">
    <location>
        <begin position="1"/>
        <end position="23"/>
    </location>
</feature>
<evidence type="ECO:0000313" key="2">
    <source>
        <dbReference type="EMBL" id="SEF89776.1"/>
    </source>
</evidence>
<evidence type="ECO:0000313" key="3">
    <source>
        <dbReference type="Proteomes" id="UP000236735"/>
    </source>
</evidence>
<evidence type="ECO:0000256" key="1">
    <source>
        <dbReference type="SAM" id="SignalP"/>
    </source>
</evidence>
<name>A0A1H5VRY4_XYLRU</name>
<accession>A0A1H5VRY4</accession>
<feature type="chain" id="PRO_5009287539" evidence="1">
    <location>
        <begin position="24"/>
        <end position="139"/>
    </location>
</feature>
<dbReference type="AlphaFoldDB" id="A0A1H5VRY4"/>
<dbReference type="RefSeq" id="WP_103915864.1">
    <property type="nucleotide sequence ID" value="NZ_FNUV01000005.1"/>
</dbReference>
<protein>
    <submittedName>
        <fullName evidence="2">Uncharacterized protein</fullName>
    </submittedName>
</protein>
<dbReference type="Proteomes" id="UP000236735">
    <property type="component" value="Unassembled WGS sequence"/>
</dbReference>
<sequence>MRLLRNISLAILLMAAGSQTLKAQNIKEPKGYLFGFVASFNDSTVYFTDIQEMDSIWVTKKKKMIAGKSSYSYQLRNYFAQERNLPNRTVVIVGSLDRKKIEKKYAKMKNQYIYKNKGKYDVRYIPQSDFKFNMVNLEE</sequence>
<gene>
    <name evidence="2" type="ORF">SAMN05216354_1996</name>
</gene>
<keyword evidence="1" id="KW-0732">Signal</keyword>
<reference evidence="2 3" key="1">
    <citation type="submission" date="2016-10" db="EMBL/GenBank/DDBJ databases">
        <authorList>
            <person name="de Groot N.N."/>
        </authorList>
    </citation>
    <scope>NUCLEOTIDE SEQUENCE [LARGE SCALE GENOMIC DNA]</scope>
    <source>
        <strain evidence="2 3">AR32</strain>
    </source>
</reference>
<proteinExistence type="predicted"/>
<dbReference type="EMBL" id="FNUV01000005">
    <property type="protein sequence ID" value="SEF89776.1"/>
    <property type="molecule type" value="Genomic_DNA"/>
</dbReference>